<evidence type="ECO:0000313" key="9">
    <source>
        <dbReference type="Proteomes" id="UP001500466"/>
    </source>
</evidence>
<evidence type="ECO:0000256" key="4">
    <source>
        <dbReference type="ARBA" id="ARBA00022827"/>
    </source>
</evidence>
<dbReference type="Gene3D" id="1.10.540.10">
    <property type="entry name" value="Acyl-CoA dehydrogenase/oxidase, N-terminal domain"/>
    <property type="match status" value="1"/>
</dbReference>
<dbReference type="EMBL" id="BAABHS010000028">
    <property type="protein sequence ID" value="GAA4984367.1"/>
    <property type="molecule type" value="Genomic_DNA"/>
</dbReference>
<evidence type="ECO:0000256" key="3">
    <source>
        <dbReference type="ARBA" id="ARBA00022630"/>
    </source>
</evidence>
<comment type="caution">
    <text evidence="8">The sequence shown here is derived from an EMBL/GenBank/DDBJ whole genome shotgun (WGS) entry which is preliminary data.</text>
</comment>
<dbReference type="InterPro" id="IPR036250">
    <property type="entry name" value="AcylCo_DH-like_C"/>
</dbReference>
<organism evidence="8 9">
    <name type="scientific">Yinghuangia aomiensis</name>
    <dbReference type="NCBI Taxonomy" id="676205"/>
    <lineage>
        <taxon>Bacteria</taxon>
        <taxon>Bacillati</taxon>
        <taxon>Actinomycetota</taxon>
        <taxon>Actinomycetes</taxon>
        <taxon>Kitasatosporales</taxon>
        <taxon>Streptomycetaceae</taxon>
        <taxon>Yinghuangia</taxon>
    </lineage>
</organism>
<name>A0ABP9I0Q0_9ACTN</name>
<evidence type="ECO:0000259" key="6">
    <source>
        <dbReference type="Pfam" id="PF00441"/>
    </source>
</evidence>
<comment type="cofactor">
    <cofactor evidence="1">
        <name>FAD</name>
        <dbReference type="ChEBI" id="CHEBI:57692"/>
    </cofactor>
</comment>
<feature type="domain" description="Acyl-CoA dehydrogenase/oxidase N-terminal" evidence="7">
    <location>
        <begin position="8"/>
        <end position="82"/>
    </location>
</feature>
<keyword evidence="3" id="KW-0285">Flavoprotein</keyword>
<dbReference type="Pfam" id="PF02771">
    <property type="entry name" value="Acyl-CoA_dh_N"/>
    <property type="match status" value="1"/>
</dbReference>
<dbReference type="SUPFAM" id="SSF47203">
    <property type="entry name" value="Acyl-CoA dehydrogenase C-terminal domain-like"/>
    <property type="match status" value="1"/>
</dbReference>
<evidence type="ECO:0000256" key="1">
    <source>
        <dbReference type="ARBA" id="ARBA00001974"/>
    </source>
</evidence>
<sequence>MSIPVAFTPEQAALAESVRRYCAAKCTEAVRRAPAGAFPLPFWRGLADLGVFAMALPGEGGGAGEVCAAARELGRAVAPGPVAATFFAVRTLPRADAEPVAAGEALVSMGKPPLMPWAPAAGVFVETDGDLAWLARPSGGIDPVDTLGGEPWGRVALERVAPLEDAADGADFANVALAGYLGGAGRRLLDETVEHARTRVQFGRAIGTFQAVAHPIVDTGLGLEAAEKLAVVAAQAVDQGHHQASALAAAARLSAGRAAMAAAFVAHQTYGALGYSVEGPVGHVAQRIRQLSLLPAHEAGIGERVLAMYTEKGRA</sequence>
<dbReference type="Gene3D" id="1.20.140.10">
    <property type="entry name" value="Butyryl-CoA Dehydrogenase, subunit A, domain 3"/>
    <property type="match status" value="1"/>
</dbReference>
<comment type="similarity">
    <text evidence="2">Belongs to the acyl-CoA dehydrogenase family.</text>
</comment>
<evidence type="ECO:0000256" key="2">
    <source>
        <dbReference type="ARBA" id="ARBA00009347"/>
    </source>
</evidence>
<dbReference type="InterPro" id="IPR037069">
    <property type="entry name" value="AcylCoA_DH/ox_N_sf"/>
</dbReference>
<dbReference type="InterPro" id="IPR013786">
    <property type="entry name" value="AcylCoA_DH/ox_N"/>
</dbReference>
<evidence type="ECO:0000259" key="7">
    <source>
        <dbReference type="Pfam" id="PF02771"/>
    </source>
</evidence>
<dbReference type="InterPro" id="IPR009075">
    <property type="entry name" value="AcylCo_DH/oxidase_C"/>
</dbReference>
<proteinExistence type="inferred from homology"/>
<keyword evidence="4" id="KW-0274">FAD</keyword>
<dbReference type="Pfam" id="PF00441">
    <property type="entry name" value="Acyl-CoA_dh_1"/>
    <property type="match status" value="1"/>
</dbReference>
<dbReference type="RefSeq" id="WP_345679157.1">
    <property type="nucleotide sequence ID" value="NZ_BAABHS010000028.1"/>
</dbReference>
<keyword evidence="5" id="KW-0560">Oxidoreductase</keyword>
<dbReference type="InterPro" id="IPR009100">
    <property type="entry name" value="AcylCoA_DH/oxidase_NM_dom_sf"/>
</dbReference>
<dbReference type="SUPFAM" id="SSF56645">
    <property type="entry name" value="Acyl-CoA dehydrogenase NM domain-like"/>
    <property type="match status" value="1"/>
</dbReference>
<dbReference type="PANTHER" id="PTHR43884">
    <property type="entry name" value="ACYL-COA DEHYDROGENASE"/>
    <property type="match status" value="1"/>
</dbReference>
<feature type="domain" description="Acyl-CoA dehydrogenase/oxidase C-terminal" evidence="6">
    <location>
        <begin position="175"/>
        <end position="290"/>
    </location>
</feature>
<gene>
    <name evidence="8" type="ORF">GCM10023205_63020</name>
</gene>
<evidence type="ECO:0000256" key="5">
    <source>
        <dbReference type="ARBA" id="ARBA00023002"/>
    </source>
</evidence>
<accession>A0ABP9I0Q0</accession>
<reference evidence="9" key="1">
    <citation type="journal article" date="2019" name="Int. J. Syst. Evol. Microbiol.">
        <title>The Global Catalogue of Microorganisms (GCM) 10K type strain sequencing project: providing services to taxonomists for standard genome sequencing and annotation.</title>
        <authorList>
            <consortium name="The Broad Institute Genomics Platform"/>
            <consortium name="The Broad Institute Genome Sequencing Center for Infectious Disease"/>
            <person name="Wu L."/>
            <person name="Ma J."/>
        </authorList>
    </citation>
    <scope>NUCLEOTIDE SEQUENCE [LARGE SCALE GENOMIC DNA]</scope>
    <source>
        <strain evidence="9">JCM 17986</strain>
    </source>
</reference>
<keyword evidence="9" id="KW-1185">Reference proteome</keyword>
<dbReference type="PANTHER" id="PTHR43884:SF20">
    <property type="entry name" value="ACYL-COA DEHYDROGENASE FADE28"/>
    <property type="match status" value="1"/>
</dbReference>
<dbReference type="Proteomes" id="UP001500466">
    <property type="component" value="Unassembled WGS sequence"/>
</dbReference>
<evidence type="ECO:0000313" key="8">
    <source>
        <dbReference type="EMBL" id="GAA4984367.1"/>
    </source>
</evidence>
<protein>
    <submittedName>
        <fullName evidence="8">Acyl-CoA dehydrogenase family protein</fullName>
    </submittedName>
</protein>